<dbReference type="EMBL" id="UINC01069974">
    <property type="protein sequence ID" value="SVC03763.1"/>
    <property type="molecule type" value="Genomic_DNA"/>
</dbReference>
<sequence>MSKFLQKSSKISAAKTSFAVFNSIMKGMF</sequence>
<reference evidence="1" key="1">
    <citation type="submission" date="2018-05" db="EMBL/GenBank/DDBJ databases">
        <authorList>
            <person name="Lanie J.A."/>
            <person name="Ng W.-L."/>
            <person name="Kazmierczak K.M."/>
            <person name="Andrzejewski T.M."/>
            <person name="Davidsen T.M."/>
            <person name="Wayne K.J."/>
            <person name="Tettelin H."/>
            <person name="Glass J.I."/>
            <person name="Rusch D."/>
            <person name="Podicherti R."/>
            <person name="Tsui H.-C.T."/>
            <person name="Winkler M.E."/>
        </authorList>
    </citation>
    <scope>NUCLEOTIDE SEQUENCE</scope>
</reference>
<protein>
    <submittedName>
        <fullName evidence="1">Uncharacterized protein</fullName>
    </submittedName>
</protein>
<organism evidence="1">
    <name type="scientific">marine metagenome</name>
    <dbReference type="NCBI Taxonomy" id="408172"/>
    <lineage>
        <taxon>unclassified sequences</taxon>
        <taxon>metagenomes</taxon>
        <taxon>ecological metagenomes</taxon>
    </lineage>
</organism>
<name>A0A382IXX7_9ZZZZ</name>
<proteinExistence type="predicted"/>
<dbReference type="AlphaFoldDB" id="A0A382IXX7"/>
<evidence type="ECO:0000313" key="1">
    <source>
        <dbReference type="EMBL" id="SVC03763.1"/>
    </source>
</evidence>
<gene>
    <name evidence="1" type="ORF">METZ01_LOCUS256617</name>
</gene>
<accession>A0A382IXX7</accession>